<evidence type="ECO:0000313" key="2">
    <source>
        <dbReference type="EMBL" id="CAI8000256.1"/>
    </source>
</evidence>
<dbReference type="GO" id="GO:0006623">
    <property type="term" value="P:protein targeting to vacuole"/>
    <property type="evidence" value="ECO:0007669"/>
    <property type="project" value="TreeGrafter"/>
</dbReference>
<comment type="caution">
    <text evidence="2">The sequence shown here is derived from an EMBL/GenBank/DDBJ whole genome shotgun (WGS) entry which is preliminary data.</text>
</comment>
<dbReference type="InterPro" id="IPR026847">
    <property type="entry name" value="VPS13"/>
</dbReference>
<dbReference type="PANTHER" id="PTHR16166">
    <property type="entry name" value="VACUOLAR PROTEIN SORTING-ASSOCIATED PROTEIN VPS13"/>
    <property type="match status" value="1"/>
</dbReference>
<dbReference type="PANTHER" id="PTHR16166:SF141">
    <property type="entry name" value="INTERMEMBRANE LIPID TRANSFER PROTEIN VPS13D"/>
    <property type="match status" value="1"/>
</dbReference>
<dbReference type="EMBL" id="CASHTH010000395">
    <property type="protein sequence ID" value="CAI8000256.1"/>
    <property type="molecule type" value="Genomic_DNA"/>
</dbReference>
<name>A0AA35R229_GEOBA</name>
<sequence>MCLRLICEKLKNPDPNRFNSSTVSAASERLCVNITSSLIQLLNVTQSSWRQDLRRRLREEGGGTQLEDVRIKSHRRTGSGRSHDQSHDPMMSSQMERGLALLHSVRLVSETRQRSKFIPFLLRNSTGLCLQFATLTSVPSQDTRSLIVHQLLVRVEGWSQIDIPVSVDKIGVFFREVRPSHETKFSPHPPRWLVFAISLSDTCKIINVRSSLVLHNTTELTLDVRLERPFTSSLSSSIAILLPAGVRRWISSAASQRVHGSSTPPGGVGYTSQTPRLGYPVLREEPRLETRQRADSNQPRPHL</sequence>
<feature type="region of interest" description="Disordered" evidence="1">
    <location>
        <begin position="256"/>
        <end position="303"/>
    </location>
</feature>
<dbReference type="Proteomes" id="UP001174909">
    <property type="component" value="Unassembled WGS sequence"/>
</dbReference>
<reference evidence="2" key="1">
    <citation type="submission" date="2023-03" db="EMBL/GenBank/DDBJ databases">
        <authorList>
            <person name="Steffen K."/>
            <person name="Cardenas P."/>
        </authorList>
    </citation>
    <scope>NUCLEOTIDE SEQUENCE</scope>
</reference>
<proteinExistence type="predicted"/>
<dbReference type="GO" id="GO:0007005">
    <property type="term" value="P:mitochondrion organization"/>
    <property type="evidence" value="ECO:0007669"/>
    <property type="project" value="TreeGrafter"/>
</dbReference>
<evidence type="ECO:0000313" key="3">
    <source>
        <dbReference type="Proteomes" id="UP001174909"/>
    </source>
</evidence>
<feature type="compositionally biased region" description="Polar residues" evidence="1">
    <location>
        <begin position="256"/>
        <end position="275"/>
    </location>
</feature>
<feature type="compositionally biased region" description="Basic and acidic residues" evidence="1">
    <location>
        <begin position="282"/>
        <end position="294"/>
    </location>
</feature>
<dbReference type="GO" id="GO:0045053">
    <property type="term" value="P:protein retention in Golgi apparatus"/>
    <property type="evidence" value="ECO:0007669"/>
    <property type="project" value="TreeGrafter"/>
</dbReference>
<dbReference type="AlphaFoldDB" id="A0AA35R229"/>
<protein>
    <submittedName>
        <fullName evidence="2">Vacuolar protein sorting-associated protein 13D</fullName>
    </submittedName>
</protein>
<gene>
    <name evidence="2" type="ORF">GBAR_LOCUS2879</name>
</gene>
<organism evidence="2 3">
    <name type="scientific">Geodia barretti</name>
    <name type="common">Barrett's horny sponge</name>
    <dbReference type="NCBI Taxonomy" id="519541"/>
    <lineage>
        <taxon>Eukaryota</taxon>
        <taxon>Metazoa</taxon>
        <taxon>Porifera</taxon>
        <taxon>Demospongiae</taxon>
        <taxon>Heteroscleromorpha</taxon>
        <taxon>Tetractinellida</taxon>
        <taxon>Astrophorina</taxon>
        <taxon>Geodiidae</taxon>
        <taxon>Geodia</taxon>
    </lineage>
</organism>
<feature type="region of interest" description="Disordered" evidence="1">
    <location>
        <begin position="71"/>
        <end position="92"/>
    </location>
</feature>
<accession>A0AA35R229</accession>
<keyword evidence="3" id="KW-1185">Reference proteome</keyword>
<evidence type="ECO:0000256" key="1">
    <source>
        <dbReference type="SAM" id="MobiDB-lite"/>
    </source>
</evidence>